<protein>
    <submittedName>
        <fullName evidence="1">3-oxo-5-alpha-steroid 4-dehydrogenase (NADP(+)) protein</fullName>
        <ecNumber evidence="1">1.3.1.22</ecNumber>
    </submittedName>
</protein>
<comment type="caution">
    <text evidence="1">The sequence shown here is derived from an EMBL/GenBank/DDBJ whole genome shotgun (WGS) entry which is preliminary data.</text>
</comment>
<proteinExistence type="predicted"/>
<gene>
    <name evidence="1" type="ORF">IHE45_15G077000</name>
</gene>
<dbReference type="EC" id="1.3.1.22" evidence="1"/>
<organism evidence="1 2">
    <name type="scientific">Dioscorea alata</name>
    <name type="common">Purple yam</name>
    <dbReference type="NCBI Taxonomy" id="55571"/>
    <lineage>
        <taxon>Eukaryota</taxon>
        <taxon>Viridiplantae</taxon>
        <taxon>Streptophyta</taxon>
        <taxon>Embryophyta</taxon>
        <taxon>Tracheophyta</taxon>
        <taxon>Spermatophyta</taxon>
        <taxon>Magnoliopsida</taxon>
        <taxon>Liliopsida</taxon>
        <taxon>Dioscoreales</taxon>
        <taxon>Dioscoreaceae</taxon>
        <taxon>Dioscorea</taxon>
    </lineage>
</organism>
<sequence length="265" mass="29798">MALFQDLIFPAPPSLFLTAMTVISFTSLVYAGISEAIGKNLQYSKFWNAGVADIRKETRISGRAGMLFTYLPPLAAALASFAVPGFPVSGRSLLVRTVLSLHFFKRVFEVVFIHQYSGQMTLKYAIAGTMNDFLNTVSLLYAQYLTQDTPEPSFDLKSVGILLFLIGITGNFYHHYLLSKLRKKNDKGYKIPTGGLFSLVICPHYLFEIIDFLGIALISQTLYSFTWFSGALVYLMGRSYSTRKWYLSKFENFPGDVKALIPFVF</sequence>
<evidence type="ECO:0000313" key="2">
    <source>
        <dbReference type="Proteomes" id="UP000827976"/>
    </source>
</evidence>
<accession>A0ACB7UMF4</accession>
<keyword evidence="1" id="KW-0560">Oxidoreductase</keyword>
<dbReference type="EMBL" id="CM037025">
    <property type="protein sequence ID" value="KAH7661634.1"/>
    <property type="molecule type" value="Genomic_DNA"/>
</dbReference>
<reference evidence="2" key="1">
    <citation type="journal article" date="2022" name="Nat. Commun.">
        <title>Chromosome evolution and the genetic basis of agronomically important traits in greater yam.</title>
        <authorList>
            <person name="Bredeson J.V."/>
            <person name="Lyons J.B."/>
            <person name="Oniyinde I.O."/>
            <person name="Okereke N.R."/>
            <person name="Kolade O."/>
            <person name="Nnabue I."/>
            <person name="Nwadili C.O."/>
            <person name="Hribova E."/>
            <person name="Parker M."/>
            <person name="Nwogha J."/>
            <person name="Shu S."/>
            <person name="Carlson J."/>
            <person name="Kariba R."/>
            <person name="Muthemba S."/>
            <person name="Knop K."/>
            <person name="Barton G.J."/>
            <person name="Sherwood A.V."/>
            <person name="Lopez-Montes A."/>
            <person name="Asiedu R."/>
            <person name="Jamnadass R."/>
            <person name="Muchugi A."/>
            <person name="Goodstein D."/>
            <person name="Egesi C.N."/>
            <person name="Featherston J."/>
            <person name="Asfaw A."/>
            <person name="Simpson G.G."/>
            <person name="Dolezel J."/>
            <person name="Hendre P.S."/>
            <person name="Van Deynze A."/>
            <person name="Kumar P.L."/>
            <person name="Obidiegwu J.E."/>
            <person name="Bhattacharjee R."/>
            <person name="Rokhsar D.S."/>
        </authorList>
    </citation>
    <scope>NUCLEOTIDE SEQUENCE [LARGE SCALE GENOMIC DNA]</scope>
    <source>
        <strain evidence="2">cv. TDa95/00328</strain>
    </source>
</reference>
<keyword evidence="2" id="KW-1185">Reference proteome</keyword>
<name>A0ACB7UMF4_DIOAL</name>
<evidence type="ECO:0000313" key="1">
    <source>
        <dbReference type="EMBL" id="KAH7661634.1"/>
    </source>
</evidence>
<dbReference type="Proteomes" id="UP000827976">
    <property type="component" value="Chromosome 15"/>
</dbReference>